<dbReference type="Proteomes" id="UP000314294">
    <property type="component" value="Unassembled WGS sequence"/>
</dbReference>
<reference evidence="2 3" key="1">
    <citation type="submission" date="2019-03" db="EMBL/GenBank/DDBJ databases">
        <title>First draft genome of Liparis tanakae, snailfish: a comprehensive survey of snailfish specific genes.</title>
        <authorList>
            <person name="Kim W."/>
            <person name="Song I."/>
            <person name="Jeong J.-H."/>
            <person name="Kim D."/>
            <person name="Kim S."/>
            <person name="Ryu S."/>
            <person name="Song J.Y."/>
            <person name="Lee S.K."/>
        </authorList>
    </citation>
    <scope>NUCLEOTIDE SEQUENCE [LARGE SCALE GENOMIC DNA]</scope>
    <source>
        <tissue evidence="2">Muscle</tissue>
    </source>
</reference>
<evidence type="ECO:0000313" key="3">
    <source>
        <dbReference type="Proteomes" id="UP000314294"/>
    </source>
</evidence>
<evidence type="ECO:0000313" key="2">
    <source>
        <dbReference type="EMBL" id="TNN23408.1"/>
    </source>
</evidence>
<protein>
    <submittedName>
        <fullName evidence="2">Uncharacterized protein</fullName>
    </submittedName>
</protein>
<dbReference type="AlphaFoldDB" id="A0A4Z2E3Q9"/>
<dbReference type="EMBL" id="SRLO01018604">
    <property type="protein sequence ID" value="TNN23408.1"/>
    <property type="molecule type" value="Genomic_DNA"/>
</dbReference>
<gene>
    <name evidence="2" type="ORF">EYF80_066472</name>
</gene>
<comment type="caution">
    <text evidence="2">The sequence shown here is derived from an EMBL/GenBank/DDBJ whole genome shotgun (WGS) entry which is preliminary data.</text>
</comment>
<evidence type="ECO:0000256" key="1">
    <source>
        <dbReference type="SAM" id="MobiDB-lite"/>
    </source>
</evidence>
<keyword evidence="3" id="KW-1185">Reference proteome</keyword>
<organism evidence="2 3">
    <name type="scientific">Liparis tanakae</name>
    <name type="common">Tanaka's snailfish</name>
    <dbReference type="NCBI Taxonomy" id="230148"/>
    <lineage>
        <taxon>Eukaryota</taxon>
        <taxon>Metazoa</taxon>
        <taxon>Chordata</taxon>
        <taxon>Craniata</taxon>
        <taxon>Vertebrata</taxon>
        <taxon>Euteleostomi</taxon>
        <taxon>Actinopterygii</taxon>
        <taxon>Neopterygii</taxon>
        <taxon>Teleostei</taxon>
        <taxon>Neoteleostei</taxon>
        <taxon>Acanthomorphata</taxon>
        <taxon>Eupercaria</taxon>
        <taxon>Perciformes</taxon>
        <taxon>Cottioidei</taxon>
        <taxon>Cottales</taxon>
        <taxon>Liparidae</taxon>
        <taxon>Liparis</taxon>
    </lineage>
</organism>
<sequence length="62" mass="6385">MLAPPLLEEDSLAAPPPLDQLRCVSCNHRQTADGRAYGPRPSLAPSGRSAHGLGGAALPTPE</sequence>
<feature type="region of interest" description="Disordered" evidence="1">
    <location>
        <begin position="32"/>
        <end position="62"/>
    </location>
</feature>
<accession>A0A4Z2E3Q9</accession>
<proteinExistence type="predicted"/>
<name>A0A4Z2E3Q9_9TELE</name>